<keyword evidence="3" id="KW-1185">Reference proteome</keyword>
<dbReference type="SUPFAM" id="SSF101447">
    <property type="entry name" value="Formin homology 2 domain (FH2 domain)"/>
    <property type="match status" value="1"/>
</dbReference>
<feature type="compositionally biased region" description="Pro residues" evidence="1">
    <location>
        <begin position="1"/>
        <end position="19"/>
    </location>
</feature>
<proteinExistence type="predicted"/>
<feature type="region of interest" description="Disordered" evidence="1">
    <location>
        <begin position="228"/>
        <end position="263"/>
    </location>
</feature>
<name>S8CU68_9LAMI</name>
<feature type="region of interest" description="Disordered" evidence="1">
    <location>
        <begin position="130"/>
        <end position="157"/>
    </location>
</feature>
<evidence type="ECO:0000313" key="2">
    <source>
        <dbReference type="EMBL" id="EPS68426.1"/>
    </source>
</evidence>
<dbReference type="OrthoDB" id="1735564at2759"/>
<comment type="caution">
    <text evidence="2">The sequence shown here is derived from an EMBL/GenBank/DDBJ whole genome shotgun (WGS) entry which is preliminary data.</text>
</comment>
<dbReference type="GO" id="GO:0017053">
    <property type="term" value="C:transcription repressor complex"/>
    <property type="evidence" value="ECO:0007669"/>
    <property type="project" value="InterPro"/>
</dbReference>
<dbReference type="InterPro" id="IPR028226">
    <property type="entry name" value="LIN37"/>
</dbReference>
<feature type="non-terminal residue" evidence="2">
    <location>
        <position position="302"/>
    </location>
</feature>
<accession>S8CU68</accession>
<dbReference type="PANTHER" id="PTHR37173">
    <property type="entry name" value="HYDROXYPROLINE-RICH GLYCOPROTEIN FAMILY PROTEIN"/>
    <property type="match status" value="1"/>
</dbReference>
<protein>
    <submittedName>
        <fullName evidence="2">Uncharacterized protein</fullName>
    </submittedName>
</protein>
<feature type="compositionally biased region" description="Low complexity" evidence="1">
    <location>
        <begin position="20"/>
        <end position="35"/>
    </location>
</feature>
<feature type="region of interest" description="Disordered" evidence="1">
    <location>
        <begin position="1"/>
        <end position="111"/>
    </location>
</feature>
<feature type="compositionally biased region" description="Acidic residues" evidence="1">
    <location>
        <begin position="247"/>
        <end position="256"/>
    </location>
</feature>
<dbReference type="AlphaFoldDB" id="S8CU68"/>
<dbReference type="PANTHER" id="PTHR37173:SF1">
    <property type="entry name" value="PROLINE-RICH FAMILY PROTEIN"/>
    <property type="match status" value="1"/>
</dbReference>
<reference evidence="2 3" key="1">
    <citation type="journal article" date="2013" name="BMC Genomics">
        <title>The miniature genome of a carnivorous plant Genlisea aurea contains a low number of genes and short non-coding sequences.</title>
        <authorList>
            <person name="Leushkin E.V."/>
            <person name="Sutormin R.A."/>
            <person name="Nabieva E.R."/>
            <person name="Penin A.A."/>
            <person name="Kondrashov A.S."/>
            <person name="Logacheva M.D."/>
        </authorList>
    </citation>
    <scope>NUCLEOTIDE SEQUENCE [LARGE SCALE GENOMIC DNA]</scope>
</reference>
<gene>
    <name evidence="2" type="ORF">M569_06343</name>
</gene>
<dbReference type="EMBL" id="AUSU01002621">
    <property type="protein sequence ID" value="EPS68426.1"/>
    <property type="molecule type" value="Genomic_DNA"/>
</dbReference>
<dbReference type="Pfam" id="PF15306">
    <property type="entry name" value="LIN37"/>
    <property type="match status" value="1"/>
</dbReference>
<feature type="non-terminal residue" evidence="2">
    <location>
        <position position="1"/>
    </location>
</feature>
<sequence length="302" mass="32465">RPMAPSTPPPPPPPPPPPEASNSSISASSAAGGAPLQNPTRPPNPLPFYSQSPSRLPSNPNPNYPQLAPRTPHSQDPSQIGSSGGGIVSRPLSAGRPTQRPPYGSPCLLDQGLARPNNLNHVILGPMRGSSADTSGAGAMPGVAQGIPFPTSSHSKVHPHSILVGDSNGHTTDLRGRHRDDVVALIRDRKVRLSENASLYALCRSWLRNGVPADMQPQYVDVVKSLPRPSHVSGQTADSPEKNEASSEVETEDEDSVGQLSEKELLQRHIKRAKKIRSKLNERRFKRIDRYKSRLALLLSST</sequence>
<evidence type="ECO:0000313" key="3">
    <source>
        <dbReference type="Proteomes" id="UP000015453"/>
    </source>
</evidence>
<evidence type="ECO:0000256" key="1">
    <source>
        <dbReference type="SAM" id="MobiDB-lite"/>
    </source>
</evidence>
<dbReference type="Proteomes" id="UP000015453">
    <property type="component" value="Unassembled WGS sequence"/>
</dbReference>
<organism evidence="2 3">
    <name type="scientific">Genlisea aurea</name>
    <dbReference type="NCBI Taxonomy" id="192259"/>
    <lineage>
        <taxon>Eukaryota</taxon>
        <taxon>Viridiplantae</taxon>
        <taxon>Streptophyta</taxon>
        <taxon>Embryophyta</taxon>
        <taxon>Tracheophyta</taxon>
        <taxon>Spermatophyta</taxon>
        <taxon>Magnoliopsida</taxon>
        <taxon>eudicotyledons</taxon>
        <taxon>Gunneridae</taxon>
        <taxon>Pentapetalae</taxon>
        <taxon>asterids</taxon>
        <taxon>lamiids</taxon>
        <taxon>Lamiales</taxon>
        <taxon>Lentibulariaceae</taxon>
        <taxon>Genlisea</taxon>
    </lineage>
</organism>